<evidence type="ECO:0000313" key="2">
    <source>
        <dbReference type="EMBL" id="CCA23993.1"/>
    </source>
</evidence>
<sequence>MDQAAEDHVKAPAATHANDDGTSMASSEGEGMAGLLDLVAELNSDIGALLTRLEARRTEDDQASFVSDGSSTFRAYTEARARHGRQMTLSSLEDKVMPASVRQHAAGNVNQRMERSGDRQGTPIHPPWDTGYRQVPAQTYFSVQRLLQIRGLKVVIDNFDGKEV</sequence>
<evidence type="ECO:0000256" key="1">
    <source>
        <dbReference type="SAM" id="MobiDB-lite"/>
    </source>
</evidence>
<accession>F0WRM9</accession>
<feature type="compositionally biased region" description="Basic and acidic residues" evidence="1">
    <location>
        <begin position="1"/>
        <end position="10"/>
    </location>
</feature>
<gene>
    <name evidence="2" type="primary">AlNc14C217G9027</name>
    <name evidence="2" type="ORF">ALNC14_101370</name>
</gene>
<organism evidence="2">
    <name type="scientific">Albugo laibachii Nc14</name>
    <dbReference type="NCBI Taxonomy" id="890382"/>
    <lineage>
        <taxon>Eukaryota</taxon>
        <taxon>Sar</taxon>
        <taxon>Stramenopiles</taxon>
        <taxon>Oomycota</taxon>
        <taxon>Peronosporomycetes</taxon>
        <taxon>Albuginales</taxon>
        <taxon>Albuginaceae</taxon>
        <taxon>Albugo</taxon>
    </lineage>
</organism>
<feature type="region of interest" description="Disordered" evidence="1">
    <location>
        <begin position="1"/>
        <end position="28"/>
    </location>
</feature>
<dbReference type="AlphaFoldDB" id="F0WRM9"/>
<feature type="region of interest" description="Disordered" evidence="1">
    <location>
        <begin position="108"/>
        <end position="130"/>
    </location>
</feature>
<reference evidence="2" key="2">
    <citation type="submission" date="2011-02" db="EMBL/GenBank/DDBJ databases">
        <authorList>
            <person name="MacLean D."/>
        </authorList>
    </citation>
    <scope>NUCLEOTIDE SEQUENCE</scope>
</reference>
<name>F0WRM9_9STRA</name>
<dbReference type="HOGENOM" id="CLU_1771497_0_0_1"/>
<reference evidence="2" key="1">
    <citation type="journal article" date="2011" name="PLoS Biol.">
        <title>Gene gain and loss during evolution of obligate parasitism in the white rust pathogen of Arabidopsis thaliana.</title>
        <authorList>
            <person name="Kemen E."/>
            <person name="Gardiner A."/>
            <person name="Schultz-Larsen T."/>
            <person name="Kemen A.C."/>
            <person name="Balmuth A.L."/>
            <person name="Robert-Seilaniantz A."/>
            <person name="Bailey K."/>
            <person name="Holub E."/>
            <person name="Studholme D.J."/>
            <person name="Maclean D."/>
            <person name="Jones J.D."/>
        </authorList>
    </citation>
    <scope>NUCLEOTIDE SEQUENCE</scope>
</reference>
<dbReference type="EMBL" id="FR824262">
    <property type="protein sequence ID" value="CCA23993.1"/>
    <property type="molecule type" value="Genomic_DNA"/>
</dbReference>
<protein>
    <submittedName>
        <fullName evidence="2">AlNc14C217G9027 protein</fullName>
    </submittedName>
</protein>
<proteinExistence type="predicted"/>